<dbReference type="RefSeq" id="WP_073094702.1">
    <property type="nucleotide sequence ID" value="NZ_FRCY01000006.1"/>
</dbReference>
<dbReference type="Pfam" id="PF13635">
    <property type="entry name" value="DUF4143"/>
    <property type="match status" value="1"/>
</dbReference>
<dbReference type="EMBL" id="FRCY01000006">
    <property type="protein sequence ID" value="SHN07010.1"/>
    <property type="molecule type" value="Genomic_DNA"/>
</dbReference>
<sequence>MIRRNNYIDKLRRFIGKPQIKIITGIRRSGKSTVLKLLTEELIQSGVKASQITYINFESFANSNLTKANSLYEEVKGRINPTGKNYLLFDEIQEVQNWEKAVNSFMVDFDVDIYITGSNSHLLSSDLSTFLAGRYVEIPIFTLSFSEFIDFKKSYSEISGDHRTLFVEYLRKGGFPVIHTLDYDEETAYQVVSDIYDSVILRDTVQRHKIRDIELLNRVIQYAFDNIGNTFSGKNVADYFKSQQRKIDINTVYNYLSALEGAFILYRVSRYDLKGKEILKTQEKFYLADISLLYATMGYRDRVISGVLENIVFLELKRRGFKVFVGKFDQREIDFVAENKEKKIYIQVTYKLESKETIEREFAALLPIDDHHPKYVVSMDDFFKDEIQGIKHRHISEFLLASEW</sequence>
<dbReference type="Proteomes" id="UP000184513">
    <property type="component" value="Unassembled WGS sequence"/>
</dbReference>
<dbReference type="Pfam" id="PF13173">
    <property type="entry name" value="AAA_14"/>
    <property type="match status" value="1"/>
</dbReference>
<dbReference type="STRING" id="388280.SAMN04488057_10639"/>
<protein>
    <recommendedName>
        <fullName evidence="5">AAA+ ATPase domain-containing protein</fullName>
    </recommendedName>
</protein>
<dbReference type="InterPro" id="IPR025420">
    <property type="entry name" value="DUF4143"/>
</dbReference>
<accession>A0A1M7NSZ8</accession>
<feature type="domain" description="DUF4143" evidence="2">
    <location>
        <begin position="202"/>
        <end position="350"/>
    </location>
</feature>
<dbReference type="SUPFAM" id="SSF52540">
    <property type="entry name" value="P-loop containing nucleoside triphosphate hydrolases"/>
    <property type="match status" value="1"/>
</dbReference>
<dbReference type="PANTHER" id="PTHR33295">
    <property type="entry name" value="ATPASE"/>
    <property type="match status" value="1"/>
</dbReference>
<dbReference type="Gene3D" id="3.40.50.300">
    <property type="entry name" value="P-loop containing nucleotide triphosphate hydrolases"/>
    <property type="match status" value="1"/>
</dbReference>
<name>A0A1M7NSZ8_9BACT</name>
<evidence type="ECO:0000259" key="2">
    <source>
        <dbReference type="Pfam" id="PF13635"/>
    </source>
</evidence>
<dbReference type="InterPro" id="IPR027417">
    <property type="entry name" value="P-loop_NTPase"/>
</dbReference>
<evidence type="ECO:0000259" key="1">
    <source>
        <dbReference type="Pfam" id="PF13173"/>
    </source>
</evidence>
<dbReference type="PANTHER" id="PTHR33295:SF20">
    <property type="entry name" value="ATPASE"/>
    <property type="match status" value="1"/>
</dbReference>
<evidence type="ECO:0000313" key="4">
    <source>
        <dbReference type="Proteomes" id="UP000184513"/>
    </source>
</evidence>
<dbReference type="AlphaFoldDB" id="A0A1M7NSZ8"/>
<organism evidence="3 4">
    <name type="scientific">Cyclobacterium lianum</name>
    <dbReference type="NCBI Taxonomy" id="388280"/>
    <lineage>
        <taxon>Bacteria</taxon>
        <taxon>Pseudomonadati</taxon>
        <taxon>Bacteroidota</taxon>
        <taxon>Cytophagia</taxon>
        <taxon>Cytophagales</taxon>
        <taxon>Cyclobacteriaceae</taxon>
        <taxon>Cyclobacterium</taxon>
    </lineage>
</organism>
<keyword evidence="4" id="KW-1185">Reference proteome</keyword>
<proteinExistence type="predicted"/>
<dbReference type="InterPro" id="IPR041682">
    <property type="entry name" value="AAA_14"/>
</dbReference>
<reference evidence="3 4" key="1">
    <citation type="submission" date="2016-11" db="EMBL/GenBank/DDBJ databases">
        <authorList>
            <person name="Jaros S."/>
            <person name="Januszkiewicz K."/>
            <person name="Wedrychowicz H."/>
        </authorList>
    </citation>
    <scope>NUCLEOTIDE SEQUENCE [LARGE SCALE GENOMIC DNA]</scope>
    <source>
        <strain evidence="3 4">CGMCC 1.6102</strain>
    </source>
</reference>
<evidence type="ECO:0000313" key="3">
    <source>
        <dbReference type="EMBL" id="SHN07010.1"/>
    </source>
</evidence>
<evidence type="ECO:0008006" key="5">
    <source>
        <dbReference type="Google" id="ProtNLM"/>
    </source>
</evidence>
<dbReference type="OrthoDB" id="9801840at2"/>
<feature type="domain" description="AAA" evidence="1">
    <location>
        <begin position="18"/>
        <end position="148"/>
    </location>
</feature>
<gene>
    <name evidence="3" type="ORF">SAMN04488057_10639</name>
</gene>